<dbReference type="SUPFAM" id="SSF81345">
    <property type="entry name" value="ABC transporter involved in vitamin B12 uptake, BtuC"/>
    <property type="match status" value="1"/>
</dbReference>
<comment type="subcellular location">
    <subcellularLocation>
        <location evidence="1">Cell membrane</location>
        <topology evidence="1">Multi-pass membrane protein</topology>
    </subcellularLocation>
</comment>
<proteinExistence type="inferred from homology"/>
<feature type="transmembrane region" description="Helical" evidence="8">
    <location>
        <begin position="54"/>
        <end position="76"/>
    </location>
</feature>
<organism evidence="9 10">
    <name type="scientific">Roseovarius pacificus</name>
    <dbReference type="NCBI Taxonomy" id="337701"/>
    <lineage>
        <taxon>Bacteria</taxon>
        <taxon>Pseudomonadati</taxon>
        <taxon>Pseudomonadota</taxon>
        <taxon>Alphaproteobacteria</taxon>
        <taxon>Rhodobacterales</taxon>
        <taxon>Roseobacteraceae</taxon>
        <taxon>Roseovarius</taxon>
    </lineage>
</organism>
<evidence type="ECO:0000256" key="7">
    <source>
        <dbReference type="ARBA" id="ARBA00023136"/>
    </source>
</evidence>
<evidence type="ECO:0000313" key="10">
    <source>
        <dbReference type="Proteomes" id="UP000183974"/>
    </source>
</evidence>
<evidence type="ECO:0000256" key="2">
    <source>
        <dbReference type="ARBA" id="ARBA00007935"/>
    </source>
</evidence>
<evidence type="ECO:0000256" key="3">
    <source>
        <dbReference type="ARBA" id="ARBA00022448"/>
    </source>
</evidence>
<sequence>MTRTRLIYIVSGLLLVALIATLGAGGGSTALDWRAALAGEGVDYTILVHFRLPRIALAALSGAALGIAGSVLQVMLRNPLASPDIIGFGAGAAAGGVAAIVLSGSLALVAPGALLGGGLAAVAVLGLSWKSGLSPLALVLTGVALSLMLATVADILLSLSPGLQAAEAARFLTGGFSGADWAGVLGVAAVLAAGWACMGWLSFSVDRLDTGDEIARAHGLRPDRVRLTAAALSAVIVSVSVSVTGPLPFVSFLAGPLARGISGKAGTCLGLSALFGALICLGADSLSRFPVAGTHLPAGLFTAMIGGPAMLVLLVRQGGRG</sequence>
<feature type="transmembrane region" description="Helical" evidence="8">
    <location>
        <begin position="108"/>
        <end position="129"/>
    </location>
</feature>
<feature type="transmembrane region" description="Helical" evidence="8">
    <location>
        <begin position="295"/>
        <end position="315"/>
    </location>
</feature>
<dbReference type="OrthoDB" id="9811975at2"/>
<dbReference type="AlphaFoldDB" id="A0A1M7A5Q6"/>
<keyword evidence="7 8" id="KW-0472">Membrane</keyword>
<name>A0A1M7A5Q6_9RHOB</name>
<keyword evidence="6 8" id="KW-1133">Transmembrane helix</keyword>
<feature type="transmembrane region" description="Helical" evidence="8">
    <location>
        <begin position="224"/>
        <end position="243"/>
    </location>
</feature>
<dbReference type="Pfam" id="PF01032">
    <property type="entry name" value="FecCD"/>
    <property type="match status" value="1"/>
</dbReference>
<feature type="transmembrane region" description="Helical" evidence="8">
    <location>
        <begin position="181"/>
        <end position="203"/>
    </location>
</feature>
<accession>A0A1M7A5Q6</accession>
<reference evidence="9 10" key="1">
    <citation type="submission" date="2016-11" db="EMBL/GenBank/DDBJ databases">
        <authorList>
            <person name="Jaros S."/>
            <person name="Januszkiewicz K."/>
            <person name="Wedrychowicz H."/>
        </authorList>
    </citation>
    <scope>NUCLEOTIDE SEQUENCE [LARGE SCALE GENOMIC DNA]</scope>
    <source>
        <strain evidence="9 10">DSM 29589</strain>
    </source>
</reference>
<dbReference type="InterPro" id="IPR000522">
    <property type="entry name" value="ABC_transptr_permease_BtuC"/>
</dbReference>
<dbReference type="RefSeq" id="WP_073033891.1">
    <property type="nucleotide sequence ID" value="NZ_BMLR01000002.1"/>
</dbReference>
<dbReference type="PANTHER" id="PTHR30472">
    <property type="entry name" value="FERRIC ENTEROBACTIN TRANSPORT SYSTEM PERMEASE PROTEIN"/>
    <property type="match status" value="1"/>
</dbReference>
<evidence type="ECO:0000256" key="8">
    <source>
        <dbReference type="SAM" id="Phobius"/>
    </source>
</evidence>
<dbReference type="STRING" id="337701.SAMN05444398_102186"/>
<comment type="similarity">
    <text evidence="2">Belongs to the binding-protein-dependent transport system permease family. FecCD subfamily.</text>
</comment>
<evidence type="ECO:0000256" key="5">
    <source>
        <dbReference type="ARBA" id="ARBA00022692"/>
    </source>
</evidence>
<protein>
    <submittedName>
        <fullName evidence="9">Iron complex transport system permease protein</fullName>
    </submittedName>
</protein>
<dbReference type="Proteomes" id="UP000183974">
    <property type="component" value="Unassembled WGS sequence"/>
</dbReference>
<dbReference type="GO" id="GO:0033214">
    <property type="term" value="P:siderophore-iron import into cell"/>
    <property type="evidence" value="ECO:0007669"/>
    <property type="project" value="TreeGrafter"/>
</dbReference>
<dbReference type="InterPro" id="IPR037294">
    <property type="entry name" value="ABC_BtuC-like"/>
</dbReference>
<evidence type="ECO:0000256" key="1">
    <source>
        <dbReference type="ARBA" id="ARBA00004651"/>
    </source>
</evidence>
<keyword evidence="4" id="KW-1003">Cell membrane</keyword>
<evidence type="ECO:0000256" key="4">
    <source>
        <dbReference type="ARBA" id="ARBA00022475"/>
    </source>
</evidence>
<dbReference type="GO" id="GO:0022857">
    <property type="term" value="F:transmembrane transporter activity"/>
    <property type="evidence" value="ECO:0007669"/>
    <property type="project" value="InterPro"/>
</dbReference>
<keyword evidence="10" id="KW-1185">Reference proteome</keyword>
<keyword evidence="3" id="KW-0813">Transport</keyword>
<gene>
    <name evidence="9" type="ORF">SAMN05444398_102186</name>
</gene>
<dbReference type="Gene3D" id="1.10.3470.10">
    <property type="entry name" value="ABC transporter involved in vitamin B12 uptake, BtuC"/>
    <property type="match status" value="1"/>
</dbReference>
<feature type="transmembrane region" description="Helical" evidence="8">
    <location>
        <begin position="136"/>
        <end position="161"/>
    </location>
</feature>
<dbReference type="PANTHER" id="PTHR30472:SF25">
    <property type="entry name" value="ABC TRANSPORTER PERMEASE PROTEIN MJ0876-RELATED"/>
    <property type="match status" value="1"/>
</dbReference>
<dbReference type="GO" id="GO:0005886">
    <property type="term" value="C:plasma membrane"/>
    <property type="evidence" value="ECO:0007669"/>
    <property type="project" value="UniProtKB-SubCell"/>
</dbReference>
<dbReference type="EMBL" id="FRBR01000002">
    <property type="protein sequence ID" value="SHL38047.1"/>
    <property type="molecule type" value="Genomic_DNA"/>
</dbReference>
<evidence type="ECO:0000313" key="9">
    <source>
        <dbReference type="EMBL" id="SHL38047.1"/>
    </source>
</evidence>
<keyword evidence="5 8" id="KW-0812">Transmembrane</keyword>
<evidence type="ECO:0000256" key="6">
    <source>
        <dbReference type="ARBA" id="ARBA00022989"/>
    </source>
</evidence>
<feature type="transmembrane region" description="Helical" evidence="8">
    <location>
        <begin position="85"/>
        <end position="102"/>
    </location>
</feature>